<name>A4BE25_9GAMM</name>
<evidence type="ECO:0000256" key="2">
    <source>
        <dbReference type="ARBA" id="ARBA00022448"/>
    </source>
</evidence>
<dbReference type="EMBL" id="AAOE01000009">
    <property type="protein sequence ID" value="EAR09503.1"/>
    <property type="molecule type" value="Genomic_DNA"/>
</dbReference>
<comment type="subcellular location">
    <subcellularLocation>
        <location evidence="1">Cell inner membrane</location>
        <topology evidence="1">Multi-pass membrane protein</topology>
    </subcellularLocation>
</comment>
<accession>A4BE25</accession>
<feature type="transmembrane region" description="Helical" evidence="7">
    <location>
        <begin position="279"/>
        <end position="302"/>
    </location>
</feature>
<evidence type="ECO:0000256" key="6">
    <source>
        <dbReference type="ARBA" id="ARBA00023136"/>
    </source>
</evidence>
<feature type="transmembrane region" description="Helical" evidence="7">
    <location>
        <begin position="165"/>
        <end position="185"/>
    </location>
</feature>
<dbReference type="PANTHER" id="PTHR43549:SF3">
    <property type="entry name" value="MULTIDRUG RESISTANCE PROTEIN YPNP-RELATED"/>
    <property type="match status" value="1"/>
</dbReference>
<dbReference type="NCBIfam" id="TIGR00797">
    <property type="entry name" value="matE"/>
    <property type="match status" value="1"/>
</dbReference>
<evidence type="ECO:0000313" key="8">
    <source>
        <dbReference type="EMBL" id="EAR09503.1"/>
    </source>
</evidence>
<evidence type="ECO:0000256" key="5">
    <source>
        <dbReference type="ARBA" id="ARBA00022989"/>
    </source>
</evidence>
<keyword evidence="6 7" id="KW-0472">Membrane</keyword>
<evidence type="ECO:0000256" key="7">
    <source>
        <dbReference type="SAM" id="Phobius"/>
    </source>
</evidence>
<feature type="transmembrane region" description="Helical" evidence="7">
    <location>
        <begin position="191"/>
        <end position="211"/>
    </location>
</feature>
<comment type="caution">
    <text evidence="8">The sequence shown here is derived from an EMBL/GenBank/DDBJ whole genome shotgun (WGS) entry which is preliminary data.</text>
</comment>
<feature type="transmembrane region" description="Helical" evidence="7">
    <location>
        <begin position="133"/>
        <end position="153"/>
    </location>
</feature>
<dbReference type="Pfam" id="PF01554">
    <property type="entry name" value="MatE"/>
    <property type="match status" value="2"/>
</dbReference>
<evidence type="ECO:0000256" key="3">
    <source>
        <dbReference type="ARBA" id="ARBA00022475"/>
    </source>
</evidence>
<evidence type="ECO:0008006" key="10">
    <source>
        <dbReference type="Google" id="ProtNLM"/>
    </source>
</evidence>
<feature type="transmembrane region" description="Helical" evidence="7">
    <location>
        <begin position="410"/>
        <end position="431"/>
    </location>
</feature>
<dbReference type="Proteomes" id="UP000005953">
    <property type="component" value="Unassembled WGS sequence"/>
</dbReference>
<dbReference type="InterPro" id="IPR002528">
    <property type="entry name" value="MATE_fam"/>
</dbReference>
<dbReference type="OrthoDB" id="9806302at2"/>
<dbReference type="RefSeq" id="WP_008042150.1">
    <property type="nucleotide sequence ID" value="NZ_CH724149.1"/>
</dbReference>
<keyword evidence="9" id="KW-1185">Reference proteome</keyword>
<keyword evidence="4 7" id="KW-0812">Transmembrane</keyword>
<dbReference type="HOGENOM" id="CLU_012893_0_1_6"/>
<dbReference type="AlphaFoldDB" id="A4BE25"/>
<dbReference type="PIRSF" id="PIRSF006603">
    <property type="entry name" value="DinF"/>
    <property type="match status" value="1"/>
</dbReference>
<reference evidence="8 9" key="1">
    <citation type="submission" date="2006-02" db="EMBL/GenBank/DDBJ databases">
        <authorList>
            <person name="Pinhassi J."/>
            <person name="Pedros-Alio C."/>
            <person name="Ferriera S."/>
            <person name="Johnson J."/>
            <person name="Kravitz S."/>
            <person name="Halpern A."/>
            <person name="Remington K."/>
            <person name="Beeson K."/>
            <person name="Tran B."/>
            <person name="Rogers Y.-H."/>
            <person name="Friedman R."/>
            <person name="Venter J.C."/>
        </authorList>
    </citation>
    <scope>NUCLEOTIDE SEQUENCE [LARGE SCALE GENOMIC DNA]</scope>
    <source>
        <strain evidence="8 9">MED297</strain>
    </source>
</reference>
<dbReference type="STRING" id="314283.MED297_12267"/>
<feature type="transmembrane region" description="Helical" evidence="7">
    <location>
        <begin position="385"/>
        <end position="404"/>
    </location>
</feature>
<feature type="transmembrane region" description="Helical" evidence="7">
    <location>
        <begin position="21"/>
        <end position="40"/>
    </location>
</feature>
<dbReference type="GO" id="GO:0015297">
    <property type="term" value="F:antiporter activity"/>
    <property type="evidence" value="ECO:0007669"/>
    <property type="project" value="InterPro"/>
</dbReference>
<protein>
    <recommendedName>
        <fullName evidence="10">MATE efflux family protein</fullName>
    </recommendedName>
</protein>
<sequence>MQNELLSQPIPNLVVRKSIPMVFGVLAILLFTLVDTWFISLLGTEPLAAMSFSFPVTFIVSSMAMGMGIGLSAVVGRLLGGGDHEQAKRFTTDSLILSTILVLVLGVVGLLLMDPLFRLLGAPDSVLVHIRAYMGVWFLVIPLLVIPMVGNSAIRASGDVKTPSVVMLISGLVNGVLDPIFIFVLDMGVRGAALATGVSWLITFVVAFHVLKNRLNLLTLEKPEKSLLFIHWRQLMSIGMPAALAQMLNPMANAIQVAILAGFGVAGVAAFGASSRIEAIFLVFIMALGSVMPTVLGQNLGAGQKQRSARTISFTIHLVIGLYLAMYALIFLLAPYLAGLFTDETQVAELATLYLRIMPLSYAWLGVGIVASQILNVLHRPMASLWMNVLRLFGFLIPFAWLGGQLFGTLGVFSGVALAHTVSGLLIYVYILKIARGIDEPSVNDPGATSGGLS</sequence>
<feature type="transmembrane region" description="Helical" evidence="7">
    <location>
        <begin position="314"/>
        <end position="337"/>
    </location>
</feature>
<evidence type="ECO:0000313" key="9">
    <source>
        <dbReference type="Proteomes" id="UP000005953"/>
    </source>
</evidence>
<feature type="transmembrane region" description="Helical" evidence="7">
    <location>
        <begin position="357"/>
        <end position="378"/>
    </location>
</feature>
<proteinExistence type="predicted"/>
<keyword evidence="2" id="KW-0813">Transport</keyword>
<dbReference type="GO" id="GO:0005886">
    <property type="term" value="C:plasma membrane"/>
    <property type="evidence" value="ECO:0007669"/>
    <property type="project" value="UniProtKB-SubCell"/>
</dbReference>
<keyword evidence="5 7" id="KW-1133">Transmembrane helix</keyword>
<evidence type="ECO:0000256" key="1">
    <source>
        <dbReference type="ARBA" id="ARBA00004429"/>
    </source>
</evidence>
<dbReference type="PANTHER" id="PTHR43549">
    <property type="entry name" value="MULTIDRUG RESISTANCE PROTEIN YPNP-RELATED"/>
    <property type="match status" value="1"/>
</dbReference>
<dbReference type="InterPro" id="IPR048279">
    <property type="entry name" value="MdtK-like"/>
</dbReference>
<feature type="transmembrane region" description="Helical" evidence="7">
    <location>
        <begin position="95"/>
        <end position="113"/>
    </location>
</feature>
<gene>
    <name evidence="8" type="ORF">MED297_12267</name>
</gene>
<evidence type="ECO:0000256" key="4">
    <source>
        <dbReference type="ARBA" id="ARBA00022692"/>
    </source>
</evidence>
<feature type="transmembrane region" description="Helical" evidence="7">
    <location>
        <begin position="52"/>
        <end position="75"/>
    </location>
</feature>
<keyword evidence="3" id="KW-1003">Cell membrane</keyword>
<dbReference type="GO" id="GO:0042910">
    <property type="term" value="F:xenobiotic transmembrane transporter activity"/>
    <property type="evidence" value="ECO:0007669"/>
    <property type="project" value="InterPro"/>
</dbReference>
<organism evidence="8 9">
    <name type="scientific">Reinekea blandensis MED297</name>
    <dbReference type="NCBI Taxonomy" id="314283"/>
    <lineage>
        <taxon>Bacteria</taxon>
        <taxon>Pseudomonadati</taxon>
        <taxon>Pseudomonadota</taxon>
        <taxon>Gammaproteobacteria</taxon>
        <taxon>Oceanospirillales</taxon>
        <taxon>Saccharospirillaceae</taxon>
        <taxon>Reinekea</taxon>
    </lineage>
</organism>
<dbReference type="InterPro" id="IPR052031">
    <property type="entry name" value="Membrane_Transporter-Flippase"/>
</dbReference>
<feature type="transmembrane region" description="Helical" evidence="7">
    <location>
        <begin position="254"/>
        <end position="273"/>
    </location>
</feature>